<dbReference type="Proteomes" id="UP000271010">
    <property type="component" value="Unassembled WGS sequence"/>
</dbReference>
<dbReference type="PANTHER" id="PTHR23422:SF11">
    <property type="entry name" value="DIPEPTIDYL PEPTIDASE 3"/>
    <property type="match status" value="1"/>
</dbReference>
<proteinExistence type="predicted"/>
<accession>A0A3M9MQR5</accession>
<feature type="chain" id="PRO_5018021592" evidence="3">
    <location>
        <begin position="25"/>
        <end position="721"/>
    </location>
</feature>
<dbReference type="GO" id="GO:0016787">
    <property type="term" value="F:hydrolase activity"/>
    <property type="evidence" value="ECO:0007669"/>
    <property type="project" value="UniProtKB-KW"/>
</dbReference>
<evidence type="ECO:0000313" key="4">
    <source>
        <dbReference type="EMBL" id="RNI27882.1"/>
    </source>
</evidence>
<dbReference type="Gene3D" id="3.30.540.30">
    <property type="match status" value="1"/>
</dbReference>
<dbReference type="RefSeq" id="WP_123134347.1">
    <property type="nucleotide sequence ID" value="NZ_RJJE01000017.1"/>
</dbReference>
<gene>
    <name evidence="4" type="ORF">EFA69_17465</name>
</gene>
<keyword evidence="3" id="KW-0732">Signal</keyword>
<dbReference type="GO" id="GO:0046872">
    <property type="term" value="F:metal ion binding"/>
    <property type="evidence" value="ECO:0007669"/>
    <property type="project" value="UniProtKB-KW"/>
</dbReference>
<comment type="caution">
    <text evidence="4">The sequence shown here is derived from an EMBL/GenBank/DDBJ whole genome shotgun (WGS) entry which is preliminary data.</text>
</comment>
<evidence type="ECO:0000256" key="2">
    <source>
        <dbReference type="ARBA" id="ARBA00022801"/>
    </source>
</evidence>
<keyword evidence="1" id="KW-0479">Metal-binding</keyword>
<name>A0A3M9MQR5_9BACT</name>
<protein>
    <submittedName>
        <fullName evidence="4">Dihydrofolate reductase</fullName>
    </submittedName>
</protein>
<dbReference type="PANTHER" id="PTHR23422">
    <property type="entry name" value="DIPEPTIDYL PEPTIDASE III-RELATED"/>
    <property type="match status" value="1"/>
</dbReference>
<dbReference type="EMBL" id="RJJE01000017">
    <property type="protein sequence ID" value="RNI27882.1"/>
    <property type="molecule type" value="Genomic_DNA"/>
</dbReference>
<evidence type="ECO:0000313" key="5">
    <source>
        <dbReference type="Proteomes" id="UP000271010"/>
    </source>
</evidence>
<sequence length="721" mass="80801">MKKTPIAASAFLLASLLAGGCAKKATTATSTTPAAASASVVASGSSVSQNVVSAEKTSPPQIIQDDKDFKYVTEQFADLRILRYRVPGFENLSAQQKELLYYLYEAALSGRDIIYDQNYKHNLRIRRTLDAIVRNKRDRSTSPDWEKFMVYTKRVWFANGIHHHYSANKMLPEFSQEFLASSIRRVPANQLPLQKGETVESFTKWLTPILFDPNLDAKQVNKAAGEDLIKTSAVNFYEGVTQKEVEAFYAKKDVKNDPRPVSHGLNSKVVKENGQLVEKVWKVDGMYGPAIQRIVFWLEKAVAVAENNEQRLALQKLVEFYRTGDLKVFDEYNIAWVKDVNSAVDVVNGFIEVYDDPLGLKGSFESVVSFKDEEATKRIKAIGDQAQWFEDNSPLLPQHKKKNVVGITAKVITTVVEGGDAAPATPIGINLPNANWIRKEHGSKSVNLGNIVHAYNESANSGGSALSEFAYSQEEIDRAKKYSSLASDLHTDMHEVIGHASGQINPGVGTPKQTLKNYASTMEEGRADLVALYYVMDPKLVEIGVMPSLEVGKAEYDGYIRNGLMTQLSRLAPGEKIEEDHMRNRQMVAAWAYEKGRKDNVIERVTKDGKTYFKVNDYQKLRALFGQLLRETQRITSEGDFKAAEKLVETYGVKVDPVLHKEVLQRYSKLNIAPYQGFIQPKLTPVVNNGKVVDVLVVYPDNFTQQMLEFGEVYNLLPHYN</sequence>
<keyword evidence="5" id="KW-1185">Reference proteome</keyword>
<organism evidence="4 5">
    <name type="scientific">Rufibacter immobilis</name>
    <dbReference type="NCBI Taxonomy" id="1348778"/>
    <lineage>
        <taxon>Bacteria</taxon>
        <taxon>Pseudomonadati</taxon>
        <taxon>Bacteroidota</taxon>
        <taxon>Cytophagia</taxon>
        <taxon>Cytophagales</taxon>
        <taxon>Hymenobacteraceae</taxon>
        <taxon>Rufibacter</taxon>
    </lineage>
</organism>
<dbReference type="AlphaFoldDB" id="A0A3M9MQR5"/>
<evidence type="ECO:0000256" key="1">
    <source>
        <dbReference type="ARBA" id="ARBA00022723"/>
    </source>
</evidence>
<dbReference type="OrthoDB" id="9812747at2"/>
<dbReference type="PROSITE" id="PS51257">
    <property type="entry name" value="PROKAR_LIPOPROTEIN"/>
    <property type="match status" value="1"/>
</dbReference>
<feature type="signal peptide" evidence="3">
    <location>
        <begin position="1"/>
        <end position="24"/>
    </location>
</feature>
<evidence type="ECO:0000256" key="3">
    <source>
        <dbReference type="SAM" id="SignalP"/>
    </source>
</evidence>
<dbReference type="InterPro" id="IPR039461">
    <property type="entry name" value="Peptidase_M49"/>
</dbReference>
<dbReference type="Pfam" id="PF03571">
    <property type="entry name" value="Peptidase_M49"/>
    <property type="match status" value="2"/>
</dbReference>
<reference evidence="4 5" key="1">
    <citation type="submission" date="2018-11" db="EMBL/GenBank/DDBJ databases">
        <title>Rufibacter latericius sp. nov., isolated from water in Baiyang Lake.</title>
        <authorList>
            <person name="Yang Y."/>
        </authorList>
    </citation>
    <scope>NUCLEOTIDE SEQUENCE [LARGE SCALE GENOMIC DNA]</scope>
    <source>
        <strain evidence="4 5">MCC P1</strain>
    </source>
</reference>
<keyword evidence="2" id="KW-0378">Hydrolase</keyword>